<dbReference type="Proteomes" id="UP000262142">
    <property type="component" value="Unassembled WGS sequence"/>
</dbReference>
<keyword evidence="1" id="KW-0732">Signal</keyword>
<evidence type="ECO:0000256" key="1">
    <source>
        <dbReference type="SAM" id="SignalP"/>
    </source>
</evidence>
<dbReference type="EMBL" id="UNSC01000005">
    <property type="protein sequence ID" value="SZD73383.1"/>
    <property type="molecule type" value="Genomic_DNA"/>
</dbReference>
<name>A0A383U346_9FLAO</name>
<dbReference type="AlphaFoldDB" id="A0A383U346"/>
<proteinExistence type="predicted"/>
<protein>
    <recommendedName>
        <fullName evidence="2">Outer membrane protein beta-barrel domain-containing protein</fullName>
    </recommendedName>
</protein>
<reference evidence="3 4" key="1">
    <citation type="submission" date="2018-09" db="EMBL/GenBank/DDBJ databases">
        <authorList>
            <consortium name="Pathogen Informatics"/>
        </authorList>
    </citation>
    <scope>NUCLEOTIDE SEQUENCE [LARGE SCALE GENOMIC DNA]</scope>
    <source>
        <strain evidence="3 4">OH-22767</strain>
    </source>
</reference>
<dbReference type="SUPFAM" id="SSF56925">
    <property type="entry name" value="OMPA-like"/>
    <property type="match status" value="1"/>
</dbReference>
<accession>A0A383U346</accession>
<dbReference type="Pfam" id="PF13568">
    <property type="entry name" value="OMP_b-brl_2"/>
    <property type="match status" value="1"/>
</dbReference>
<sequence>MKKLILAASVAFAGMIGLNAQSMEALQIGARAGYNYSTLRGDAAKNMNTKGLSGFHVGLFTEIPVADRFSIQPEVLYSTQGAKWTLGKETYDFKTQNINVPVLAKFYVAEGLNLQAGPQLSFNTGSEFKYDGALGKTSKKLDKDAFSKVNFGAVVGAGYKLAQGLTVDARYNFGLTNVFDKNNKSLQSLNVSQKNNFKNGVFSVGLGYQF</sequence>
<organism evidence="3 4">
    <name type="scientific">Candidatus Ornithobacterium hominis</name>
    <dbReference type="NCBI Taxonomy" id="2497989"/>
    <lineage>
        <taxon>Bacteria</taxon>
        <taxon>Pseudomonadati</taxon>
        <taxon>Bacteroidota</taxon>
        <taxon>Flavobacteriia</taxon>
        <taxon>Flavobacteriales</taxon>
        <taxon>Weeksellaceae</taxon>
        <taxon>Ornithobacterium</taxon>
    </lineage>
</organism>
<dbReference type="InterPro" id="IPR025665">
    <property type="entry name" value="Beta-barrel_OMP_2"/>
</dbReference>
<feature type="domain" description="Outer membrane protein beta-barrel" evidence="2">
    <location>
        <begin position="20"/>
        <end position="180"/>
    </location>
</feature>
<evidence type="ECO:0000313" key="3">
    <source>
        <dbReference type="EMBL" id="SZD73383.1"/>
    </source>
</evidence>
<dbReference type="RefSeq" id="WP_133298016.1">
    <property type="nucleotide sequence ID" value="NZ_UNSC01000005.1"/>
</dbReference>
<evidence type="ECO:0000313" key="4">
    <source>
        <dbReference type="Proteomes" id="UP000262142"/>
    </source>
</evidence>
<feature type="signal peptide" evidence="1">
    <location>
        <begin position="1"/>
        <end position="20"/>
    </location>
</feature>
<dbReference type="InterPro" id="IPR011250">
    <property type="entry name" value="OMP/PagP_B-barrel"/>
</dbReference>
<dbReference type="OrthoDB" id="947434at2"/>
<feature type="chain" id="PRO_5017045740" description="Outer membrane protein beta-barrel domain-containing protein" evidence="1">
    <location>
        <begin position="21"/>
        <end position="210"/>
    </location>
</feature>
<evidence type="ECO:0000259" key="2">
    <source>
        <dbReference type="Pfam" id="PF13568"/>
    </source>
</evidence>
<gene>
    <name evidence="3" type="ORF">SAMEA104719789_01190</name>
</gene>
<keyword evidence="4" id="KW-1185">Reference proteome</keyword>